<evidence type="ECO:0000313" key="2">
    <source>
        <dbReference type="Proteomes" id="UP001283361"/>
    </source>
</evidence>
<dbReference type="Proteomes" id="UP001283361">
    <property type="component" value="Unassembled WGS sequence"/>
</dbReference>
<proteinExistence type="predicted"/>
<comment type="caution">
    <text evidence="1">The sequence shown here is derived from an EMBL/GenBank/DDBJ whole genome shotgun (WGS) entry which is preliminary data.</text>
</comment>
<evidence type="ECO:0000313" key="1">
    <source>
        <dbReference type="EMBL" id="KAK3801860.1"/>
    </source>
</evidence>
<accession>A0AAE1B965</accession>
<protein>
    <submittedName>
        <fullName evidence="1">Uncharacterized protein</fullName>
    </submittedName>
</protein>
<organism evidence="1 2">
    <name type="scientific">Elysia crispata</name>
    <name type="common">lettuce slug</name>
    <dbReference type="NCBI Taxonomy" id="231223"/>
    <lineage>
        <taxon>Eukaryota</taxon>
        <taxon>Metazoa</taxon>
        <taxon>Spiralia</taxon>
        <taxon>Lophotrochozoa</taxon>
        <taxon>Mollusca</taxon>
        <taxon>Gastropoda</taxon>
        <taxon>Heterobranchia</taxon>
        <taxon>Euthyneura</taxon>
        <taxon>Panpulmonata</taxon>
        <taxon>Sacoglossa</taxon>
        <taxon>Placobranchoidea</taxon>
        <taxon>Plakobranchidae</taxon>
        <taxon>Elysia</taxon>
    </lineage>
</organism>
<dbReference type="EMBL" id="JAWDGP010000283">
    <property type="protein sequence ID" value="KAK3801860.1"/>
    <property type="molecule type" value="Genomic_DNA"/>
</dbReference>
<sequence length="81" mass="8818">MAAIKNTIGFLPWGLGRHYSRHSYETTLDYPPPLFDHRTGWGNRIETGLTPVALFPSAALSAPISNCGSCKVKDGSGEKKK</sequence>
<gene>
    <name evidence="1" type="ORF">RRG08_048447</name>
</gene>
<dbReference type="AlphaFoldDB" id="A0AAE1B965"/>
<keyword evidence="2" id="KW-1185">Reference proteome</keyword>
<reference evidence="1" key="1">
    <citation type="journal article" date="2023" name="G3 (Bethesda)">
        <title>A reference genome for the long-term kleptoplast-retaining sea slug Elysia crispata morphotype clarki.</title>
        <authorList>
            <person name="Eastman K.E."/>
            <person name="Pendleton A.L."/>
            <person name="Shaikh M.A."/>
            <person name="Suttiyut T."/>
            <person name="Ogas R."/>
            <person name="Tomko P."/>
            <person name="Gavelis G."/>
            <person name="Widhalm J.R."/>
            <person name="Wisecaver J.H."/>
        </authorList>
    </citation>
    <scope>NUCLEOTIDE SEQUENCE</scope>
    <source>
        <strain evidence="1">ECLA1</strain>
    </source>
</reference>
<name>A0AAE1B965_9GAST</name>